<dbReference type="InterPro" id="IPR003877">
    <property type="entry name" value="SPRY_dom"/>
</dbReference>
<feature type="domain" description="B30.2/SPRY" evidence="4">
    <location>
        <begin position="10"/>
        <end position="204"/>
    </location>
</feature>
<dbReference type="InterPro" id="IPR043136">
    <property type="entry name" value="B30.2/SPRY_sf"/>
</dbReference>
<dbReference type="Pfam" id="PF00622">
    <property type="entry name" value="SPRY"/>
    <property type="match status" value="1"/>
</dbReference>
<dbReference type="PROSITE" id="PS50188">
    <property type="entry name" value="B302_SPRY"/>
    <property type="match status" value="1"/>
</dbReference>
<sequence length="279" mass="31850">MNPSLAVKMSPRLEMLMDMPSALRDVQLKHAWNQEDRSFNIFVKEEDKLTFHRHPVAQSTDCIRSKVGYEKGLHVFEINWPTRQRGTHAVVGVSTGEAPIHSVGYQCLVGNNEHSWGWGLGRNMLLHDAKNNQGHTYPINGENLVVPDRFRVILDMDEGFLGFMVDDTYLGPAFRGLRGKKLYLMVSAVWGHCEITMKYIGGMDPEPLRLMELCRRVIRMNITKEGLKRGLISELNLPQSIKDYLAYKRRPREFFGEELRLNNNTTASDTWSPVGSMGS</sequence>
<comment type="similarity">
    <text evidence="2">Belongs to the SPSB family.</text>
</comment>
<evidence type="ECO:0000259" key="4">
    <source>
        <dbReference type="PROSITE" id="PS50188"/>
    </source>
</evidence>
<dbReference type="FunFam" id="1.10.750.20:FF:000001">
    <property type="entry name" value="Ankyrin repeat and SOCS box containing 1"/>
    <property type="match status" value="1"/>
</dbReference>
<dbReference type="Gene3D" id="1.10.750.20">
    <property type="entry name" value="SOCS box"/>
    <property type="match status" value="1"/>
</dbReference>
<comment type="subcellular location">
    <subcellularLocation>
        <location evidence="1">Cytoplasm</location>
    </subcellularLocation>
</comment>
<reference evidence="6" key="1">
    <citation type="submission" date="2009-03" db="EMBL/GenBank/DDBJ databases">
        <title>Caligus clemensi ESTs and full-length cDNAs.</title>
        <authorList>
            <person name="Yasuike M."/>
            <person name="von Schalburg K."/>
            <person name="Cooper G."/>
            <person name="Leong J."/>
            <person name="Jones S.R.M."/>
            <person name="Koop B.F."/>
        </authorList>
    </citation>
    <scope>NUCLEOTIDE SEQUENCE</scope>
    <source>
        <tissue evidence="6">Whole</tissue>
    </source>
</reference>
<protein>
    <submittedName>
        <fullName evidence="6">SPRY domain-containing SOCS box protein 1</fullName>
    </submittedName>
</protein>
<dbReference type="Gene3D" id="2.60.120.920">
    <property type="match status" value="1"/>
</dbReference>
<dbReference type="InterPro" id="IPR050672">
    <property type="entry name" value="FBXO45-Fsn/SPSB_families"/>
</dbReference>
<dbReference type="AlphaFoldDB" id="C1C2S9"/>
<accession>C1C2S9</accession>
<keyword evidence="3" id="KW-0963">Cytoplasm</keyword>
<dbReference type="SMART" id="SM00969">
    <property type="entry name" value="SOCS_box"/>
    <property type="match status" value="1"/>
</dbReference>
<dbReference type="SUPFAM" id="SSF49899">
    <property type="entry name" value="Concanavalin A-like lectins/glucanases"/>
    <property type="match status" value="1"/>
</dbReference>
<evidence type="ECO:0000313" key="6">
    <source>
        <dbReference type="EMBL" id="ACO15582.1"/>
    </source>
</evidence>
<feature type="domain" description="SOCS box" evidence="5">
    <location>
        <begin position="194"/>
        <end position="251"/>
    </location>
</feature>
<dbReference type="InterPro" id="IPR001496">
    <property type="entry name" value="SOCS_box"/>
</dbReference>
<dbReference type="GO" id="GO:0043161">
    <property type="term" value="P:proteasome-mediated ubiquitin-dependent protein catabolic process"/>
    <property type="evidence" value="ECO:0007669"/>
    <property type="project" value="TreeGrafter"/>
</dbReference>
<dbReference type="Pfam" id="PF07525">
    <property type="entry name" value="SOCS_box"/>
    <property type="match status" value="1"/>
</dbReference>
<dbReference type="SMART" id="SM00449">
    <property type="entry name" value="SPRY"/>
    <property type="match status" value="1"/>
</dbReference>
<evidence type="ECO:0000259" key="5">
    <source>
        <dbReference type="PROSITE" id="PS50225"/>
    </source>
</evidence>
<name>C1C2S9_CALCM</name>
<dbReference type="InterPro" id="IPR013320">
    <property type="entry name" value="ConA-like_dom_sf"/>
</dbReference>
<dbReference type="FunFam" id="2.60.120.920:FF:000007">
    <property type="entry name" value="SPRY domain-containing SOCS box protein 1"/>
    <property type="match status" value="1"/>
</dbReference>
<dbReference type="PANTHER" id="PTHR12245">
    <property type="entry name" value="SPRY DOMAIN CONTAINING SOCS BOX PROTEIN"/>
    <property type="match status" value="1"/>
</dbReference>
<evidence type="ECO:0000256" key="3">
    <source>
        <dbReference type="ARBA" id="ARBA00022490"/>
    </source>
</evidence>
<gene>
    <name evidence="6" type="primary">SSB1</name>
</gene>
<evidence type="ECO:0000256" key="2">
    <source>
        <dbReference type="ARBA" id="ARBA00010910"/>
    </source>
</evidence>
<dbReference type="EMBL" id="BT081158">
    <property type="protein sequence ID" value="ACO15582.1"/>
    <property type="molecule type" value="mRNA"/>
</dbReference>
<dbReference type="GO" id="GO:0019005">
    <property type="term" value="C:SCF ubiquitin ligase complex"/>
    <property type="evidence" value="ECO:0007669"/>
    <property type="project" value="TreeGrafter"/>
</dbReference>
<dbReference type="CDD" id="cd12906">
    <property type="entry name" value="SPRY_SOCS1-2-4"/>
    <property type="match status" value="1"/>
</dbReference>
<dbReference type="InterPro" id="IPR001870">
    <property type="entry name" value="B30.2/SPRY"/>
</dbReference>
<proteinExistence type="evidence at transcript level"/>
<organism evidence="6">
    <name type="scientific">Caligus clemensi</name>
    <name type="common">Sea louse</name>
    <dbReference type="NCBI Taxonomy" id="344056"/>
    <lineage>
        <taxon>Eukaryota</taxon>
        <taxon>Metazoa</taxon>
        <taxon>Ecdysozoa</taxon>
        <taxon>Arthropoda</taxon>
        <taxon>Crustacea</taxon>
        <taxon>Multicrustacea</taxon>
        <taxon>Hexanauplia</taxon>
        <taxon>Copepoda</taxon>
        <taxon>Siphonostomatoida</taxon>
        <taxon>Caligidae</taxon>
        <taxon>Caligus</taxon>
    </lineage>
</organism>
<dbReference type="GO" id="GO:0005737">
    <property type="term" value="C:cytoplasm"/>
    <property type="evidence" value="ECO:0007669"/>
    <property type="project" value="UniProtKB-SubCell"/>
</dbReference>
<dbReference type="PANTHER" id="PTHR12245:SF11">
    <property type="entry name" value="PROTEIN GUSTAVUS"/>
    <property type="match status" value="1"/>
</dbReference>
<evidence type="ECO:0000256" key="1">
    <source>
        <dbReference type="ARBA" id="ARBA00004496"/>
    </source>
</evidence>
<dbReference type="PROSITE" id="PS50225">
    <property type="entry name" value="SOCS"/>
    <property type="match status" value="1"/>
</dbReference>